<keyword evidence="4" id="KW-0645">Protease</keyword>
<evidence type="ECO:0000313" key="10">
    <source>
        <dbReference type="Proteomes" id="UP000551616"/>
    </source>
</evidence>
<name>A0A7V8V8W2_9BACT</name>
<evidence type="ECO:0000256" key="6">
    <source>
        <dbReference type="ARBA" id="ARBA00022807"/>
    </source>
</evidence>
<dbReference type="SUPFAM" id="SSF53182">
    <property type="entry name" value="Pyrrolidone carboxyl peptidase (pyroglutamate aminopeptidase)"/>
    <property type="match status" value="1"/>
</dbReference>
<dbReference type="RefSeq" id="WP_207398507.1">
    <property type="nucleotide sequence ID" value="NZ_JABRWO010000013.1"/>
</dbReference>
<dbReference type="GO" id="GO:0006508">
    <property type="term" value="P:proteolysis"/>
    <property type="evidence" value="ECO:0007669"/>
    <property type="project" value="UniProtKB-KW"/>
</dbReference>
<evidence type="ECO:0000256" key="7">
    <source>
        <dbReference type="ARBA" id="ARBA00030836"/>
    </source>
</evidence>
<evidence type="ECO:0000256" key="8">
    <source>
        <dbReference type="ARBA" id="ARBA00031559"/>
    </source>
</evidence>
<gene>
    <name evidence="9" type="primary">pcp</name>
    <name evidence="9" type="ORF">HOV93_43130</name>
</gene>
<evidence type="ECO:0000256" key="1">
    <source>
        <dbReference type="ARBA" id="ARBA00006641"/>
    </source>
</evidence>
<keyword evidence="5 9" id="KW-0378">Hydrolase</keyword>
<keyword evidence="6" id="KW-0788">Thiol protease</keyword>
<evidence type="ECO:0000256" key="5">
    <source>
        <dbReference type="ARBA" id="ARBA00022801"/>
    </source>
</evidence>
<evidence type="ECO:0000256" key="2">
    <source>
        <dbReference type="ARBA" id="ARBA00019191"/>
    </source>
</evidence>
<dbReference type="AlphaFoldDB" id="A0A7V8V8W2"/>
<dbReference type="PANTHER" id="PTHR23402:SF1">
    <property type="entry name" value="PYROGLUTAMYL-PEPTIDASE I"/>
    <property type="match status" value="1"/>
</dbReference>
<reference evidence="9 10" key="1">
    <citation type="submission" date="2020-05" db="EMBL/GenBank/DDBJ databases">
        <title>Bremerella alba sp. nov., a novel planctomycete isolated from the surface of the macroalga Fucus spiralis.</title>
        <authorList>
            <person name="Godinho O."/>
            <person name="Botelho R."/>
            <person name="Albuquerque L."/>
            <person name="Wiegand S."/>
            <person name="Da Costa M.S."/>
            <person name="Lobo-Da-Cunha A."/>
            <person name="Jogler C."/>
            <person name="Lage O.M."/>
        </authorList>
    </citation>
    <scope>NUCLEOTIDE SEQUENCE [LARGE SCALE GENOMIC DNA]</scope>
    <source>
        <strain evidence="9 10">FF15</strain>
    </source>
</reference>
<comment type="similarity">
    <text evidence="1">Belongs to the peptidase C15 family.</text>
</comment>
<dbReference type="InterPro" id="IPR000816">
    <property type="entry name" value="Peptidase_C15"/>
</dbReference>
<comment type="caution">
    <text evidence="9">The sequence shown here is derived from an EMBL/GenBank/DDBJ whole genome shotgun (WGS) entry which is preliminary data.</text>
</comment>
<sequence length="206" mass="23483">MIHRILITAFEPFLHYPTNASMQILTHWAKDNPCSERSRYTTDILPVDYDLAEPRLDDLHADPFDFALHLGQSPRIHEYQLEMVAINLKSDPATPIATLSPLGPTAFASQLPLDSWCQDLRQQNLPSSVSFHAGTYLCNATYYWSTEIYRQRNISDRSLFVHVPLIDMADSNAENDIRRGSRMLSRLVRLIEGHLDGNQASLACRE</sequence>
<organism evidence="9 10">
    <name type="scientific">Bremerella alba</name>
    <dbReference type="NCBI Taxonomy" id="980252"/>
    <lineage>
        <taxon>Bacteria</taxon>
        <taxon>Pseudomonadati</taxon>
        <taxon>Planctomycetota</taxon>
        <taxon>Planctomycetia</taxon>
        <taxon>Pirellulales</taxon>
        <taxon>Pirellulaceae</taxon>
        <taxon>Bremerella</taxon>
    </lineage>
</organism>
<evidence type="ECO:0000313" key="9">
    <source>
        <dbReference type="EMBL" id="MBA2117117.1"/>
    </source>
</evidence>
<protein>
    <recommendedName>
        <fullName evidence="2">Pyrrolidone-carboxylate peptidase</fullName>
    </recommendedName>
    <alternativeName>
        <fullName evidence="7">5-oxoprolyl-peptidase</fullName>
    </alternativeName>
    <alternativeName>
        <fullName evidence="8">Pyroglutamyl-peptidase I</fullName>
    </alternativeName>
</protein>
<proteinExistence type="inferred from homology"/>
<accession>A0A7V8V8W2</accession>
<dbReference type="InterPro" id="IPR016125">
    <property type="entry name" value="Peptidase_C15-like"/>
</dbReference>
<dbReference type="Gene3D" id="3.40.630.20">
    <property type="entry name" value="Peptidase C15, pyroglutamyl peptidase I-like"/>
    <property type="match status" value="1"/>
</dbReference>
<evidence type="ECO:0000256" key="4">
    <source>
        <dbReference type="ARBA" id="ARBA00022670"/>
    </source>
</evidence>
<evidence type="ECO:0000256" key="3">
    <source>
        <dbReference type="ARBA" id="ARBA00022490"/>
    </source>
</evidence>
<dbReference type="EMBL" id="JABRWO010000013">
    <property type="protein sequence ID" value="MBA2117117.1"/>
    <property type="molecule type" value="Genomic_DNA"/>
</dbReference>
<dbReference type="InterPro" id="IPR036440">
    <property type="entry name" value="Peptidase_C15-like_sf"/>
</dbReference>
<keyword evidence="3" id="KW-0963">Cytoplasm</keyword>
<dbReference type="GO" id="GO:0005829">
    <property type="term" value="C:cytosol"/>
    <property type="evidence" value="ECO:0007669"/>
    <property type="project" value="InterPro"/>
</dbReference>
<dbReference type="PRINTS" id="PR00706">
    <property type="entry name" value="PYROGLUPTASE"/>
</dbReference>
<dbReference type="Pfam" id="PF01470">
    <property type="entry name" value="Peptidase_C15"/>
    <property type="match status" value="1"/>
</dbReference>
<dbReference type="GO" id="GO:0016920">
    <property type="term" value="F:pyroglutamyl-peptidase activity"/>
    <property type="evidence" value="ECO:0007669"/>
    <property type="project" value="InterPro"/>
</dbReference>
<keyword evidence="10" id="KW-1185">Reference proteome</keyword>
<dbReference type="PANTHER" id="PTHR23402">
    <property type="entry name" value="PROTEASE FAMILY C15 PYROGLUTAMYL-PEPTIDASE I-RELATED"/>
    <property type="match status" value="1"/>
</dbReference>
<dbReference type="Proteomes" id="UP000551616">
    <property type="component" value="Unassembled WGS sequence"/>
</dbReference>